<comment type="caution">
    <text evidence="1">The sequence shown here is derived from an EMBL/GenBank/DDBJ whole genome shotgun (WGS) entry which is preliminary data.</text>
</comment>
<proteinExistence type="predicted"/>
<evidence type="ECO:0000313" key="1">
    <source>
        <dbReference type="EMBL" id="PJC28370.1"/>
    </source>
</evidence>
<dbReference type="Proteomes" id="UP000229816">
    <property type="component" value="Unassembled WGS sequence"/>
</dbReference>
<accession>A0A2M8ETD1</accession>
<protein>
    <submittedName>
        <fullName evidence="1">Uncharacterized protein</fullName>
    </submittedName>
</protein>
<dbReference type="EMBL" id="PFSF01000012">
    <property type="protein sequence ID" value="PJC28370.1"/>
    <property type="molecule type" value="Genomic_DNA"/>
</dbReference>
<reference evidence="2" key="1">
    <citation type="submission" date="2017-09" db="EMBL/GenBank/DDBJ databases">
        <title>Depth-based differentiation of microbial function through sediment-hosted aquifers and enrichment of novel symbionts in the deep terrestrial subsurface.</title>
        <authorList>
            <person name="Probst A.J."/>
            <person name="Ladd B."/>
            <person name="Jarett J.K."/>
            <person name="Geller-Mcgrath D.E."/>
            <person name="Sieber C.M.K."/>
            <person name="Emerson J.B."/>
            <person name="Anantharaman K."/>
            <person name="Thomas B.C."/>
            <person name="Malmstrom R."/>
            <person name="Stieglmeier M."/>
            <person name="Klingl A."/>
            <person name="Woyke T."/>
            <person name="Ryan C.M."/>
            <person name="Banfield J.F."/>
        </authorList>
    </citation>
    <scope>NUCLEOTIDE SEQUENCE [LARGE SCALE GENOMIC DNA]</scope>
</reference>
<gene>
    <name evidence="1" type="ORF">CO054_00465</name>
</gene>
<evidence type="ECO:0000313" key="2">
    <source>
        <dbReference type="Proteomes" id="UP000229816"/>
    </source>
</evidence>
<sequence>MVFEWRWREVSPVRIEACGDINCSIKAGELTNPAVKIDKSGNEYPIGPNQLFLLSEREVLIIRDVSGTVTVETEDPAVTISKEGFPNPSVSRRVDAIRIQGEAEGWILPQKGERQSLQKLYFCSAGDLEKNPITVLTEKGEIVKIFWEEE</sequence>
<dbReference type="AlphaFoldDB" id="A0A2M8ETD1"/>
<name>A0A2M8ETD1_9BACT</name>
<organism evidence="1 2">
    <name type="scientific">Candidatus Shapirobacteria bacterium CG_4_9_14_0_2_um_filter_39_11</name>
    <dbReference type="NCBI Taxonomy" id="1974478"/>
    <lineage>
        <taxon>Bacteria</taxon>
        <taxon>Candidatus Shapironibacteriota</taxon>
    </lineage>
</organism>